<gene>
    <name evidence="1" type="ORF">LCGC14_3006880</name>
</gene>
<comment type="caution">
    <text evidence="1">The sequence shown here is derived from an EMBL/GenBank/DDBJ whole genome shotgun (WGS) entry which is preliminary data.</text>
</comment>
<protein>
    <submittedName>
        <fullName evidence="1">Uncharacterized protein</fullName>
    </submittedName>
</protein>
<dbReference type="EMBL" id="LAZR01062119">
    <property type="protein sequence ID" value="KKK62183.1"/>
    <property type="molecule type" value="Genomic_DNA"/>
</dbReference>
<organism evidence="1">
    <name type="scientific">marine sediment metagenome</name>
    <dbReference type="NCBI Taxonomy" id="412755"/>
    <lineage>
        <taxon>unclassified sequences</taxon>
        <taxon>metagenomes</taxon>
        <taxon>ecological metagenomes</taxon>
    </lineage>
</organism>
<name>A0A0F8WZU5_9ZZZZ</name>
<dbReference type="AlphaFoldDB" id="A0A0F8WZU5"/>
<accession>A0A0F8WZU5</accession>
<proteinExistence type="predicted"/>
<sequence>MADNITIIDDTTDAKYQFLKDRRYNDKGIAANIKLNVEQIEAAIYGQCLAIEVEGSHTVFLTVEQSDG</sequence>
<reference evidence="1" key="1">
    <citation type="journal article" date="2015" name="Nature">
        <title>Complex archaea that bridge the gap between prokaryotes and eukaryotes.</title>
        <authorList>
            <person name="Spang A."/>
            <person name="Saw J.H."/>
            <person name="Jorgensen S.L."/>
            <person name="Zaremba-Niedzwiedzka K."/>
            <person name="Martijn J."/>
            <person name="Lind A.E."/>
            <person name="van Eijk R."/>
            <person name="Schleper C."/>
            <person name="Guy L."/>
            <person name="Ettema T.J."/>
        </authorList>
    </citation>
    <scope>NUCLEOTIDE SEQUENCE</scope>
</reference>
<evidence type="ECO:0000313" key="1">
    <source>
        <dbReference type="EMBL" id="KKK62183.1"/>
    </source>
</evidence>